<dbReference type="Proteomes" id="UP000199062">
    <property type="component" value="Unassembled WGS sequence"/>
</dbReference>
<keyword evidence="3" id="KW-1185">Reference proteome</keyword>
<dbReference type="EMBL" id="FOZK01000001">
    <property type="protein sequence ID" value="SFR89543.1"/>
    <property type="molecule type" value="Genomic_DNA"/>
</dbReference>
<keyword evidence="1" id="KW-0812">Transmembrane</keyword>
<dbReference type="STRING" id="767519.SAMN05216559_0647"/>
<evidence type="ECO:0000256" key="1">
    <source>
        <dbReference type="SAM" id="Phobius"/>
    </source>
</evidence>
<name>A0A1I6KE89_9EURY</name>
<protein>
    <submittedName>
        <fullName evidence="2">Arylsulfotransferase (ASST)</fullName>
    </submittedName>
</protein>
<dbReference type="SUPFAM" id="SSF63829">
    <property type="entry name" value="Calcium-dependent phosphotriesterase"/>
    <property type="match status" value="1"/>
</dbReference>
<reference evidence="2 3" key="1">
    <citation type="submission" date="2016-10" db="EMBL/GenBank/DDBJ databases">
        <authorList>
            <person name="de Groot N.N."/>
        </authorList>
    </citation>
    <scope>NUCLEOTIDE SEQUENCE [LARGE SCALE GENOMIC DNA]</scope>
    <source>
        <strain evidence="2 3">CGMCC 1.10457</strain>
    </source>
</reference>
<dbReference type="PROSITE" id="PS51257">
    <property type="entry name" value="PROKAR_LIPOPROTEIN"/>
    <property type="match status" value="1"/>
</dbReference>
<keyword evidence="2" id="KW-0808">Transferase</keyword>
<evidence type="ECO:0000313" key="2">
    <source>
        <dbReference type="EMBL" id="SFR89543.1"/>
    </source>
</evidence>
<sequence length="484" mass="53833">MDSYPRSTVLRGTAAVVVVALLVACAGLTLAYEPPQLGAGTIKDPADGTTAVAVQGFHFQGEGSEKKPARLLRVNETGGITELANGTDRGVNWFYDVDPLDDGNLLVTSTVPGDTVAYELNPETGERVWEQRFDAEDTHDVAMLNEHELLVANMRNTPEDGGVSNDRLFVYNLTTDEVVWEWYFKDHYPHDLDNGANSDDWSHVNDVDQIEEGRFLVSPRNFDQAIVVNRSTKEIEMRLGEDGNHSILEEQHNPDYLESEDGTPTMLVADSDNDRIVEYERDCGDADPGLGAGTPPEECHWDLVWELGEDQFNWPRDADRLPNGNTLITDSLNHRVVEVTPQGEVVWEARTPWGPYDAERVKYGPESNGPTMRDQGVNGSFRLQEANSTNATAGIGSTGTEGTSFPEWIQRTTAGWPGEAAFDEFAETWEGVSQWVKPVWMAPWGFVTLVGALVLSVGWVLAELVYNRRRVYRRVTSLRSARTE</sequence>
<dbReference type="Gene3D" id="2.120.10.30">
    <property type="entry name" value="TolB, C-terminal domain"/>
    <property type="match status" value="1"/>
</dbReference>
<dbReference type="Pfam" id="PF05935">
    <property type="entry name" value="Arylsulfotrans"/>
    <property type="match status" value="1"/>
</dbReference>
<gene>
    <name evidence="2" type="ORF">SAMN05216559_0647</name>
</gene>
<keyword evidence="1" id="KW-1133">Transmembrane helix</keyword>
<dbReference type="InterPro" id="IPR053143">
    <property type="entry name" value="Arylsulfate_ST"/>
</dbReference>
<proteinExistence type="predicted"/>
<evidence type="ECO:0000313" key="3">
    <source>
        <dbReference type="Proteomes" id="UP000199062"/>
    </source>
</evidence>
<accession>A0A1I6KE89</accession>
<organism evidence="2 3">
    <name type="scientific">Halomicrobium zhouii</name>
    <dbReference type="NCBI Taxonomy" id="767519"/>
    <lineage>
        <taxon>Archaea</taxon>
        <taxon>Methanobacteriati</taxon>
        <taxon>Methanobacteriota</taxon>
        <taxon>Stenosarchaea group</taxon>
        <taxon>Halobacteria</taxon>
        <taxon>Halobacteriales</taxon>
        <taxon>Haloarculaceae</taxon>
        <taxon>Halomicrobium</taxon>
    </lineage>
</organism>
<dbReference type="InterPro" id="IPR010262">
    <property type="entry name" value="Arylsulfotransferase_bact"/>
</dbReference>
<keyword evidence="1" id="KW-0472">Membrane</keyword>
<dbReference type="InterPro" id="IPR011042">
    <property type="entry name" value="6-blade_b-propeller_TolB-like"/>
</dbReference>
<dbReference type="AlphaFoldDB" id="A0A1I6KE89"/>
<dbReference type="PANTHER" id="PTHR35340:SF5">
    <property type="entry name" value="ASST-DOMAIN-CONTAINING PROTEIN"/>
    <property type="match status" value="1"/>
</dbReference>
<dbReference type="PANTHER" id="PTHR35340">
    <property type="entry name" value="PQQ ENZYME REPEAT PROTEIN-RELATED"/>
    <property type="match status" value="1"/>
</dbReference>
<dbReference type="OrthoDB" id="306371at2157"/>
<dbReference type="GO" id="GO:0004062">
    <property type="term" value="F:aryl sulfotransferase activity"/>
    <property type="evidence" value="ECO:0007669"/>
    <property type="project" value="InterPro"/>
</dbReference>
<feature type="transmembrane region" description="Helical" evidence="1">
    <location>
        <begin position="444"/>
        <end position="466"/>
    </location>
</feature>
<dbReference type="RefSeq" id="WP_089813816.1">
    <property type="nucleotide sequence ID" value="NZ_FOZK01000001.1"/>
</dbReference>